<evidence type="ECO:0000313" key="3">
    <source>
        <dbReference type="Proteomes" id="UP000324222"/>
    </source>
</evidence>
<sequence length="391" mass="42065">MGTSLQPRPRRGAHSHHLTRHPQDLLSTCFIASLWAEEPTHVKACFVDEREGGGGACRAAGCGEVGVSEDCGGTKERGGSDWRGGGPLSDGGEVGEKSAASLGSICWRVSTNISAAAGRHSFTHTFFPKSKLCFARRAQQHSAATTAVPTLRLDDRNTPPSRSTHNKYVSSTLGHQEAPARHSVTFTCVTCEAAVTPGSAFPTFNGVTRSRKDGSATGPPTSPQAVLRPINNYLRHKVPLFCEIPGLKLRMAVTSKPGIKASTSPELLTKRSKQPHPNLHHASLKCYIRSSLCDSAHPLPTSVLPSSSNARTHTLQTLATVATPLSSSFTWVPTKSDTVASLLMNTRTPRAPRDTLSHQWTRTQVDLDVTKRSEQQPHTGTHNIKRASVRS</sequence>
<comment type="caution">
    <text evidence="2">The sequence shown here is derived from an EMBL/GenBank/DDBJ whole genome shotgun (WGS) entry which is preliminary data.</text>
</comment>
<keyword evidence="3" id="KW-1185">Reference proteome</keyword>
<dbReference type="EMBL" id="VSRR010000095">
    <property type="protein sequence ID" value="MPC09968.1"/>
    <property type="molecule type" value="Genomic_DNA"/>
</dbReference>
<name>A0A5B7CLM6_PORTR</name>
<feature type="region of interest" description="Disordered" evidence="1">
    <location>
        <begin position="371"/>
        <end position="391"/>
    </location>
</feature>
<gene>
    <name evidence="2" type="ORF">E2C01_002588</name>
</gene>
<accession>A0A5B7CLM6</accession>
<feature type="region of interest" description="Disordered" evidence="1">
    <location>
        <begin position="73"/>
        <end position="95"/>
    </location>
</feature>
<protein>
    <submittedName>
        <fullName evidence="2">Uncharacterized protein</fullName>
    </submittedName>
</protein>
<reference evidence="2 3" key="1">
    <citation type="submission" date="2019-05" db="EMBL/GenBank/DDBJ databases">
        <title>Another draft genome of Portunus trituberculatus and its Hox gene families provides insights of decapod evolution.</title>
        <authorList>
            <person name="Jeong J.-H."/>
            <person name="Song I."/>
            <person name="Kim S."/>
            <person name="Choi T."/>
            <person name="Kim D."/>
            <person name="Ryu S."/>
            <person name="Kim W."/>
        </authorList>
    </citation>
    <scope>NUCLEOTIDE SEQUENCE [LARGE SCALE GENOMIC DNA]</scope>
    <source>
        <tissue evidence="2">Muscle</tissue>
    </source>
</reference>
<evidence type="ECO:0000256" key="1">
    <source>
        <dbReference type="SAM" id="MobiDB-lite"/>
    </source>
</evidence>
<proteinExistence type="predicted"/>
<feature type="region of interest" description="Disordered" evidence="1">
    <location>
        <begin position="205"/>
        <end position="224"/>
    </location>
</feature>
<dbReference type="Proteomes" id="UP000324222">
    <property type="component" value="Unassembled WGS sequence"/>
</dbReference>
<evidence type="ECO:0000313" key="2">
    <source>
        <dbReference type="EMBL" id="MPC09968.1"/>
    </source>
</evidence>
<organism evidence="2 3">
    <name type="scientific">Portunus trituberculatus</name>
    <name type="common">Swimming crab</name>
    <name type="synonym">Neptunus trituberculatus</name>
    <dbReference type="NCBI Taxonomy" id="210409"/>
    <lineage>
        <taxon>Eukaryota</taxon>
        <taxon>Metazoa</taxon>
        <taxon>Ecdysozoa</taxon>
        <taxon>Arthropoda</taxon>
        <taxon>Crustacea</taxon>
        <taxon>Multicrustacea</taxon>
        <taxon>Malacostraca</taxon>
        <taxon>Eumalacostraca</taxon>
        <taxon>Eucarida</taxon>
        <taxon>Decapoda</taxon>
        <taxon>Pleocyemata</taxon>
        <taxon>Brachyura</taxon>
        <taxon>Eubrachyura</taxon>
        <taxon>Portunoidea</taxon>
        <taxon>Portunidae</taxon>
        <taxon>Portuninae</taxon>
        <taxon>Portunus</taxon>
    </lineage>
</organism>
<dbReference type="AlphaFoldDB" id="A0A5B7CLM6"/>